<dbReference type="EMBL" id="LN854134">
    <property type="protein sequence ID" value="CRY97532.1"/>
    <property type="molecule type" value="Genomic_DNA"/>
</dbReference>
<organism evidence="1">
    <name type="scientific">uncultured prokaryote</name>
    <dbReference type="NCBI Taxonomy" id="198431"/>
    <lineage>
        <taxon>unclassified sequences</taxon>
        <taxon>environmental samples</taxon>
    </lineage>
</organism>
<accession>A0A0H5QP36</accession>
<reference evidence="1" key="1">
    <citation type="submission" date="2015-06" db="EMBL/GenBank/DDBJ databases">
        <authorList>
            <person name="Joergensen T."/>
        </authorList>
    </citation>
    <scope>NUCLEOTIDE SEQUENCE</scope>
    <source>
        <strain evidence="1">RGFK1625</strain>
    </source>
</reference>
<name>A0A0H5QP36_9ZZZZ</name>
<protein>
    <submittedName>
        <fullName evidence="1">Uncharacterized protein</fullName>
    </submittedName>
</protein>
<proteinExistence type="predicted"/>
<dbReference type="AlphaFoldDB" id="A0A0H5QP36"/>
<evidence type="ECO:0000313" key="1">
    <source>
        <dbReference type="EMBL" id="CRY97532.1"/>
    </source>
</evidence>
<reference evidence="1" key="2">
    <citation type="submission" date="2015-07" db="EMBL/GenBank/DDBJ databases">
        <title>Plasmids, circular viruses and viroids from rat gut.</title>
        <authorList>
            <person name="Jorgensen T.J."/>
            <person name="Hansen M.A."/>
            <person name="Xu Z."/>
            <person name="Tabak M.A."/>
            <person name="Sorensen S.J."/>
            <person name="Hansen L.H."/>
        </authorList>
    </citation>
    <scope>NUCLEOTIDE SEQUENCE</scope>
    <source>
        <strain evidence="1">RGFK1625</strain>
    </source>
</reference>
<sequence length="78" mass="9438">MEKQLHYDFEKLKLKFQFMTKDEIIQEWLKVSDLHRQLMDCSIEDVFEYCEPIDQAREFLGFYLADLLCSISGYKIGY</sequence>